<gene>
    <name evidence="3" type="ORF">ENSA7_78490</name>
</gene>
<dbReference type="OrthoDB" id="5494324at2"/>
<organism evidence="3 4">
    <name type="scientific">Enhygromyxa salina</name>
    <dbReference type="NCBI Taxonomy" id="215803"/>
    <lineage>
        <taxon>Bacteria</taxon>
        <taxon>Pseudomonadati</taxon>
        <taxon>Myxococcota</taxon>
        <taxon>Polyangia</taxon>
        <taxon>Nannocystales</taxon>
        <taxon>Nannocystaceae</taxon>
        <taxon>Enhygromyxa</taxon>
    </lineage>
</organism>
<proteinExistence type="predicted"/>
<protein>
    <submittedName>
        <fullName evidence="3">CHAT domain protein</fullName>
    </submittedName>
</protein>
<dbReference type="Pfam" id="PF12770">
    <property type="entry name" value="CHAT"/>
    <property type="match status" value="1"/>
</dbReference>
<dbReference type="AlphaFoldDB" id="A0A2S9XN81"/>
<dbReference type="Pfam" id="PF13289">
    <property type="entry name" value="SIR2_2"/>
    <property type="match status" value="1"/>
</dbReference>
<dbReference type="InterPro" id="IPR024983">
    <property type="entry name" value="CHAT_dom"/>
</dbReference>
<reference evidence="3 4" key="1">
    <citation type="submission" date="2018-03" db="EMBL/GenBank/DDBJ databases">
        <title>Draft Genome Sequences of the Obligatory Marine Myxobacteria Enhygromyxa salina SWB007.</title>
        <authorList>
            <person name="Poehlein A."/>
            <person name="Moghaddam J.A."/>
            <person name="Harms H."/>
            <person name="Alanjari M."/>
            <person name="Koenig G.M."/>
            <person name="Daniel R."/>
            <person name="Schaeberle T.F."/>
        </authorList>
    </citation>
    <scope>NUCLEOTIDE SEQUENCE [LARGE SCALE GENOMIC DNA]</scope>
    <source>
        <strain evidence="3 4">SWB007</strain>
    </source>
</reference>
<evidence type="ECO:0000313" key="3">
    <source>
        <dbReference type="EMBL" id="PRP94312.1"/>
    </source>
</evidence>
<name>A0A2S9XN81_9BACT</name>
<evidence type="ECO:0000259" key="2">
    <source>
        <dbReference type="Pfam" id="PF12770"/>
    </source>
</evidence>
<sequence length="471" mass="51430">MSSTIDLQELRAHPTPLVVYVGHELSRAAGLPSRRELARALLDALPDSTPARRRRELAALVDAPDLADLFTELERDLTPARFGLVVERALRDDGLEPPPLARALASLGPRLQGIVTPNLDRLLERAFEARLVAHVRPSMGLLQRGGWLLKINGTLSERSSWVFTRDQRARVRHREPVHARVLRALVMAKPMLFVGTMIDDPIFDDVVAHVRDLGEGAPPRHWALVAGDQLTPATRAKLDDAGIAAISYDTQHEALDILASLGPEPDSVRSRPSPVSPPELLRRPASGPLRVLFVSANPRDLDSLAVDREQRVIRESIARAVERDRIELEVRVAACFADLSRALLEASFDLVHIAGHGEPLGILLDEGGHMHVPPAELAALFDEYAAPRGRLRCVVLNACWSADASQPISKVPTVISMNGPIDDRAALAFAEGFYDALGAGRDFAAAHREGERRARSSVPCGPFEALLSHRG</sequence>
<comment type="caution">
    <text evidence="3">The sequence shown here is derived from an EMBL/GenBank/DDBJ whole genome shotgun (WGS) entry which is preliminary data.</text>
</comment>
<accession>A0A2S9XN81</accession>
<dbReference type="Proteomes" id="UP000238823">
    <property type="component" value="Unassembled WGS sequence"/>
</dbReference>
<dbReference type="EMBL" id="PVNL01000142">
    <property type="protein sequence ID" value="PRP94312.1"/>
    <property type="molecule type" value="Genomic_DNA"/>
</dbReference>
<dbReference type="RefSeq" id="WP_106094612.1">
    <property type="nucleotide sequence ID" value="NZ_PVNL01000142.1"/>
</dbReference>
<evidence type="ECO:0000256" key="1">
    <source>
        <dbReference type="SAM" id="MobiDB-lite"/>
    </source>
</evidence>
<feature type="domain" description="CHAT" evidence="2">
    <location>
        <begin position="281"/>
        <end position="456"/>
    </location>
</feature>
<evidence type="ECO:0000313" key="4">
    <source>
        <dbReference type="Proteomes" id="UP000238823"/>
    </source>
</evidence>
<feature type="region of interest" description="Disordered" evidence="1">
    <location>
        <begin position="262"/>
        <end position="281"/>
    </location>
</feature>